<dbReference type="Pfam" id="PF04032">
    <property type="entry name" value="Rpr2"/>
    <property type="match status" value="1"/>
</dbReference>
<feature type="region of interest" description="Disordered" evidence="5">
    <location>
        <begin position="45"/>
        <end position="76"/>
    </location>
</feature>
<dbReference type="Proteomes" id="UP000799536">
    <property type="component" value="Unassembled WGS sequence"/>
</dbReference>
<keyword evidence="2" id="KW-0479">Metal-binding</keyword>
<proteinExistence type="inferred from homology"/>
<sequence length="205" mass="22059">MAKGNSGKGAKGLPNKHLHARASFLYQAATYLSLQTYSGAAASEKSHAGRIPSGDQDNPGIAEAPRRSTLPAHSCHANRSHSALGLQLSSHLRAVSLKGQIRLSPEMKRSICKSCNTVLIPGHTSTSRIENTSRKGTKPWADVLVIQCHFCGSQKRFPVGSARQPRKPMRTSVKAKQTTTAMASQDAEEELTPNSETDTNHHDLG</sequence>
<dbReference type="GO" id="GO:0005655">
    <property type="term" value="C:nucleolar ribonuclease P complex"/>
    <property type="evidence" value="ECO:0007669"/>
    <property type="project" value="TreeGrafter"/>
</dbReference>
<comment type="similarity">
    <text evidence="4">Belongs to the eukaryotic/archaeal RNase P protein component 4 family.</text>
</comment>
<feature type="region of interest" description="Disordered" evidence="5">
    <location>
        <begin position="159"/>
        <end position="205"/>
    </location>
</feature>
<evidence type="ECO:0000313" key="6">
    <source>
        <dbReference type="EMBL" id="KAF2202102.1"/>
    </source>
</evidence>
<dbReference type="OrthoDB" id="128536at2759"/>
<name>A0A9P4MTI1_9PLEO</name>
<evidence type="ECO:0000256" key="3">
    <source>
        <dbReference type="ARBA" id="ARBA00022833"/>
    </source>
</evidence>
<protein>
    <submittedName>
        <fullName evidence="6">Rpr2-domain-containing protein</fullName>
    </submittedName>
</protein>
<evidence type="ECO:0000256" key="4">
    <source>
        <dbReference type="ARBA" id="ARBA00038402"/>
    </source>
</evidence>
<keyword evidence="3" id="KW-0862">Zinc</keyword>
<evidence type="ECO:0000313" key="7">
    <source>
        <dbReference type="Proteomes" id="UP000799536"/>
    </source>
</evidence>
<evidence type="ECO:0000256" key="5">
    <source>
        <dbReference type="SAM" id="MobiDB-lite"/>
    </source>
</evidence>
<dbReference type="GO" id="GO:0046872">
    <property type="term" value="F:metal ion binding"/>
    <property type="evidence" value="ECO:0007669"/>
    <property type="project" value="UniProtKB-KW"/>
</dbReference>
<dbReference type="EMBL" id="ML993949">
    <property type="protein sequence ID" value="KAF2202102.1"/>
    <property type="molecule type" value="Genomic_DNA"/>
</dbReference>
<dbReference type="InterPro" id="IPR007175">
    <property type="entry name" value="Rpr2/Snm1/Rpp21"/>
</dbReference>
<evidence type="ECO:0000256" key="1">
    <source>
        <dbReference type="ARBA" id="ARBA00022694"/>
    </source>
</evidence>
<keyword evidence="7" id="KW-1185">Reference proteome</keyword>
<reference evidence="6" key="1">
    <citation type="journal article" date="2020" name="Stud. Mycol.">
        <title>101 Dothideomycetes genomes: a test case for predicting lifestyles and emergence of pathogens.</title>
        <authorList>
            <person name="Haridas S."/>
            <person name="Albert R."/>
            <person name="Binder M."/>
            <person name="Bloem J."/>
            <person name="Labutti K."/>
            <person name="Salamov A."/>
            <person name="Andreopoulos B."/>
            <person name="Baker S."/>
            <person name="Barry K."/>
            <person name="Bills G."/>
            <person name="Bluhm B."/>
            <person name="Cannon C."/>
            <person name="Castanera R."/>
            <person name="Culley D."/>
            <person name="Daum C."/>
            <person name="Ezra D."/>
            <person name="Gonzalez J."/>
            <person name="Henrissat B."/>
            <person name="Kuo A."/>
            <person name="Liang C."/>
            <person name="Lipzen A."/>
            <person name="Lutzoni F."/>
            <person name="Magnuson J."/>
            <person name="Mondo S."/>
            <person name="Nolan M."/>
            <person name="Ohm R."/>
            <person name="Pangilinan J."/>
            <person name="Park H.-J."/>
            <person name="Ramirez L."/>
            <person name="Alfaro M."/>
            <person name="Sun H."/>
            <person name="Tritt A."/>
            <person name="Yoshinaga Y."/>
            <person name="Zwiers L.-H."/>
            <person name="Turgeon B."/>
            <person name="Goodwin S."/>
            <person name="Spatafora J."/>
            <person name="Crous P."/>
            <person name="Grigoriev I."/>
        </authorList>
    </citation>
    <scope>NUCLEOTIDE SEQUENCE</scope>
    <source>
        <strain evidence="6">ATCC 74209</strain>
    </source>
</reference>
<dbReference type="PANTHER" id="PTHR14742">
    <property type="entry name" value="RIBONUCLEASE P SUBUNIT P21"/>
    <property type="match status" value="1"/>
</dbReference>
<accession>A0A9P4MTI1</accession>
<comment type="caution">
    <text evidence="6">The sequence shown here is derived from an EMBL/GenBank/DDBJ whole genome shotgun (WGS) entry which is preliminary data.</text>
</comment>
<dbReference type="Gene3D" id="6.20.50.20">
    <property type="match status" value="1"/>
</dbReference>
<dbReference type="AlphaFoldDB" id="A0A9P4MTI1"/>
<feature type="compositionally biased region" description="Polar residues" evidence="5">
    <location>
        <begin position="174"/>
        <end position="183"/>
    </location>
</feature>
<gene>
    <name evidence="6" type="ORF">GQ43DRAFT_9830</name>
</gene>
<keyword evidence="1" id="KW-0819">tRNA processing</keyword>
<dbReference type="PANTHER" id="PTHR14742:SF0">
    <property type="entry name" value="RIBONUCLEASE P PROTEIN SUBUNIT P21"/>
    <property type="match status" value="1"/>
</dbReference>
<organism evidence="6 7">
    <name type="scientific">Delitschia confertaspora ATCC 74209</name>
    <dbReference type="NCBI Taxonomy" id="1513339"/>
    <lineage>
        <taxon>Eukaryota</taxon>
        <taxon>Fungi</taxon>
        <taxon>Dikarya</taxon>
        <taxon>Ascomycota</taxon>
        <taxon>Pezizomycotina</taxon>
        <taxon>Dothideomycetes</taxon>
        <taxon>Pleosporomycetidae</taxon>
        <taxon>Pleosporales</taxon>
        <taxon>Delitschiaceae</taxon>
        <taxon>Delitschia</taxon>
    </lineage>
</organism>
<evidence type="ECO:0000256" key="2">
    <source>
        <dbReference type="ARBA" id="ARBA00022723"/>
    </source>
</evidence>
<dbReference type="GO" id="GO:0008033">
    <property type="term" value="P:tRNA processing"/>
    <property type="evidence" value="ECO:0007669"/>
    <property type="project" value="UniProtKB-KW"/>
</dbReference>